<evidence type="ECO:0000256" key="1">
    <source>
        <dbReference type="ARBA" id="ARBA00023002"/>
    </source>
</evidence>
<dbReference type="InterPro" id="IPR036010">
    <property type="entry name" value="2Fe-2S_ferredoxin-like_sf"/>
</dbReference>
<dbReference type="SUPFAM" id="SSF54292">
    <property type="entry name" value="2Fe-2S ferredoxin-like"/>
    <property type="match status" value="1"/>
</dbReference>
<reference evidence="2 3" key="1">
    <citation type="journal article" date="2018" name="FEMS Microbiol. Ecol.">
        <title>Co-invading symbiotic mutualists of Medicago polymorpha retain high ancestral diversity and contain diverse accessory genomes.</title>
        <authorList>
            <person name="Porter S.S."/>
            <person name="Faber-Hammond J.J."/>
            <person name="Friesen M.L."/>
        </authorList>
    </citation>
    <scope>NUCLEOTIDE SEQUENCE [LARGE SCALE GENOMIC DNA]</scope>
    <source>
        <strain evidence="2 3">Str16</strain>
    </source>
</reference>
<dbReference type="InterPro" id="IPR042204">
    <property type="entry name" value="2Fe-2S-bd_N"/>
</dbReference>
<comment type="caution">
    <text evidence="2">The sequence shown here is derived from an EMBL/GenBank/DDBJ whole genome shotgun (WGS) entry which is preliminary data.</text>
</comment>
<keyword evidence="3" id="KW-1185">Reference proteome</keyword>
<dbReference type="EMBL" id="NBUC01000079">
    <property type="protein sequence ID" value="PLU02560.1"/>
    <property type="molecule type" value="Genomic_DNA"/>
</dbReference>
<dbReference type="Gene3D" id="3.10.20.440">
    <property type="entry name" value="2Fe-2S iron-sulphur cluster binding domain, sarcosine oxidase, alpha subunit, N-terminal domain"/>
    <property type="match status" value="1"/>
</dbReference>
<keyword evidence="1" id="KW-0560">Oxidoreductase</keyword>
<sequence>MRAFPMITRPLFTIPDAPKGETVTITFEGQPMVVPDGISVAAALLAGGARDFRSSVVGQAPRAPYCMMGVCFECLVEIDGVPARQSCLMPVRNGMQIKRQIGAPELDDLNVGDHHE</sequence>
<organism evidence="2 3">
    <name type="scientific">Sinorhizobium medicae</name>
    <dbReference type="NCBI Taxonomy" id="110321"/>
    <lineage>
        <taxon>Bacteria</taxon>
        <taxon>Pseudomonadati</taxon>
        <taxon>Pseudomonadota</taxon>
        <taxon>Alphaproteobacteria</taxon>
        <taxon>Hyphomicrobiales</taxon>
        <taxon>Rhizobiaceae</taxon>
        <taxon>Sinorhizobium/Ensifer group</taxon>
        <taxon>Sinorhizobium</taxon>
    </lineage>
</organism>
<evidence type="ECO:0000313" key="2">
    <source>
        <dbReference type="EMBL" id="PLU02560.1"/>
    </source>
</evidence>
<name>A0ABX4TM18_9HYPH</name>
<proteinExistence type="predicted"/>
<accession>A0ABX4TM18</accession>
<dbReference type="Proteomes" id="UP001190825">
    <property type="component" value="Unassembled WGS sequence"/>
</dbReference>
<protein>
    <submittedName>
        <fullName evidence="2">NAD(FAD)-dependent dehydrogenase</fullName>
    </submittedName>
</protein>
<gene>
    <name evidence="2" type="ORF">BMJ33_16585</name>
</gene>
<dbReference type="Pfam" id="PF13510">
    <property type="entry name" value="Fer2_4"/>
    <property type="match status" value="1"/>
</dbReference>
<evidence type="ECO:0000313" key="3">
    <source>
        <dbReference type="Proteomes" id="UP001190825"/>
    </source>
</evidence>